<sequence>MESAQVSWNQAPIDWQHDCGMRMSHCTPQDTARGLFLNGMLKSIRALAGDAVARRCLEASGHEQLVDVFNYPATLQLQFLSIAMPSLLSRCASHDQAMRKLGRDAVMDFLGTTAGRMLLNLSGKDPKRLVESLPSARKASVSFGSQVVEWIGPKQGRVILKREFMPHAYYAGMVEMLLELGGATMVGVRSRQTGRLDSEITFIWD</sequence>
<proteinExistence type="predicted"/>
<dbReference type="EMBL" id="QUMU01000003">
    <property type="protein sequence ID" value="REG34588.1"/>
    <property type="molecule type" value="Genomic_DNA"/>
</dbReference>
<dbReference type="NCBIfam" id="TIGR02265">
    <property type="entry name" value="Mxa_TIGR02265"/>
    <property type="match status" value="1"/>
</dbReference>
<evidence type="ECO:0000313" key="1">
    <source>
        <dbReference type="EMBL" id="REG34588.1"/>
    </source>
</evidence>
<organism evidence="1 2">
    <name type="scientific">Archangium gephyra</name>
    <dbReference type="NCBI Taxonomy" id="48"/>
    <lineage>
        <taxon>Bacteria</taxon>
        <taxon>Pseudomonadati</taxon>
        <taxon>Myxococcota</taxon>
        <taxon>Myxococcia</taxon>
        <taxon>Myxococcales</taxon>
        <taxon>Cystobacterineae</taxon>
        <taxon>Archangiaceae</taxon>
        <taxon>Archangium</taxon>
    </lineage>
</organism>
<comment type="caution">
    <text evidence="1">The sequence shown here is derived from an EMBL/GenBank/DDBJ whole genome shotgun (WGS) entry which is preliminary data.</text>
</comment>
<reference evidence="1 2" key="1">
    <citation type="submission" date="2018-08" db="EMBL/GenBank/DDBJ databases">
        <title>Genomic Encyclopedia of Archaeal and Bacterial Type Strains, Phase II (KMG-II): from individual species to whole genera.</title>
        <authorList>
            <person name="Goeker M."/>
        </authorList>
    </citation>
    <scope>NUCLEOTIDE SEQUENCE [LARGE SCALE GENOMIC DNA]</scope>
    <source>
        <strain evidence="1 2">DSM 2261</strain>
    </source>
</reference>
<dbReference type="RefSeq" id="WP_053066450.1">
    <property type="nucleotide sequence ID" value="NZ_CP011509.1"/>
</dbReference>
<dbReference type="InterPro" id="IPR011751">
    <property type="entry name" value="Mxa_paralog_2265"/>
</dbReference>
<keyword evidence="2" id="KW-1185">Reference proteome</keyword>
<accession>A0ABX9K6T1</accession>
<protein>
    <submittedName>
        <fullName evidence="1">Uncharacterized protein (TIGR02265 family)</fullName>
    </submittedName>
</protein>
<name>A0ABX9K6T1_9BACT</name>
<dbReference type="Pfam" id="PF09536">
    <property type="entry name" value="DUF2378"/>
    <property type="match status" value="1"/>
</dbReference>
<gene>
    <name evidence="1" type="ORF">ATI61_103494</name>
</gene>
<evidence type="ECO:0000313" key="2">
    <source>
        <dbReference type="Proteomes" id="UP000256345"/>
    </source>
</evidence>
<dbReference type="Proteomes" id="UP000256345">
    <property type="component" value="Unassembled WGS sequence"/>
</dbReference>